<feature type="chain" id="PRO_5012929902" evidence="1">
    <location>
        <begin position="25"/>
        <end position="234"/>
    </location>
</feature>
<dbReference type="STRING" id="159291.SAMN05920897_10763"/>
<evidence type="ECO:0000313" key="3">
    <source>
        <dbReference type="Proteomes" id="UP000186400"/>
    </source>
</evidence>
<gene>
    <name evidence="2" type="ORF">SAMN05920897_10763</name>
</gene>
<feature type="signal peptide" evidence="1">
    <location>
        <begin position="1"/>
        <end position="24"/>
    </location>
</feature>
<name>A0A1N6RYA8_9SPIO</name>
<organism evidence="2 3">
    <name type="scientific">Alkalispirochaeta americana</name>
    <dbReference type="NCBI Taxonomy" id="159291"/>
    <lineage>
        <taxon>Bacteria</taxon>
        <taxon>Pseudomonadati</taxon>
        <taxon>Spirochaetota</taxon>
        <taxon>Spirochaetia</taxon>
        <taxon>Spirochaetales</taxon>
        <taxon>Spirochaetaceae</taxon>
        <taxon>Alkalispirochaeta</taxon>
    </lineage>
</organism>
<dbReference type="InterPro" id="IPR018725">
    <property type="entry name" value="DUF2259_secreted"/>
</dbReference>
<keyword evidence="3" id="KW-1185">Reference proteome</keyword>
<keyword evidence="1" id="KW-0732">Signal</keyword>
<sequence>MEKNMKRLGPVVLLLTLAVATTSAGDIARFANLGFSPDSRVFLFGQYGITHPEGNPFAEIYAVNVPDNVFLPKGVQSRTFSRTLSGGQDGSGALYTLLPLFQPLIGQHQIDHLSQGRIIYLFIDGESDPQPRVSFRDFRTGTSYTLDLVQEARGRGADGSAAFHLNLQARYSDGTTLEQQVGRPTLFREGVNRYRIGRVIVSPDNTSLVVVMERITDIAGGRRIRYMVETVRLR</sequence>
<proteinExistence type="predicted"/>
<dbReference type="EMBL" id="FTMS01000007">
    <property type="protein sequence ID" value="SIQ33843.1"/>
    <property type="molecule type" value="Genomic_DNA"/>
</dbReference>
<dbReference type="Pfam" id="PF10016">
    <property type="entry name" value="DUF2259"/>
    <property type="match status" value="1"/>
</dbReference>
<reference evidence="2 3" key="1">
    <citation type="submission" date="2017-01" db="EMBL/GenBank/DDBJ databases">
        <authorList>
            <person name="Mah S.A."/>
            <person name="Swanson W.J."/>
            <person name="Moy G.W."/>
            <person name="Vacquier V.D."/>
        </authorList>
    </citation>
    <scope>NUCLEOTIDE SEQUENCE [LARGE SCALE GENOMIC DNA]</scope>
    <source>
        <strain evidence="2 3">ASpG1</strain>
    </source>
</reference>
<dbReference type="AlphaFoldDB" id="A0A1N6RYA8"/>
<evidence type="ECO:0000256" key="1">
    <source>
        <dbReference type="SAM" id="SignalP"/>
    </source>
</evidence>
<evidence type="ECO:0000313" key="2">
    <source>
        <dbReference type="EMBL" id="SIQ33843.1"/>
    </source>
</evidence>
<dbReference type="Proteomes" id="UP000186400">
    <property type="component" value="Unassembled WGS sequence"/>
</dbReference>
<accession>A0A1N6RYA8</accession>
<protein>
    <submittedName>
        <fullName evidence="2">Predicted secreted protein</fullName>
    </submittedName>
</protein>